<evidence type="ECO:0000313" key="1">
    <source>
        <dbReference type="EMBL" id="PTQ97910.1"/>
    </source>
</evidence>
<protein>
    <submittedName>
        <fullName evidence="1">Uncharacterized protein</fullName>
    </submittedName>
</protein>
<dbReference type="AlphaFoldDB" id="A0A2T5JAM2"/>
<accession>A0A2T5JAM2</accession>
<sequence>MRDKLNGYLSSNLLFLSIMKKTLLLLLAFSLLCAFRADNLPANFITLLNRTDMNFTLPAGYAAVAVVKNNQMVYHYAIKSADRNFEVRYAVRPLDSIMNVYNDWLQNKDGKVMTNPNNLYKLAFTIIMANLSRGSGRMPQIKAFDSLAVKRDFNADWGAVGLCIPTGNFSAGYKYLNVTALHKNNQGDAYIFYLTDNVQDLQTAMPPIYTALKFR</sequence>
<dbReference type="EMBL" id="QAOQ01000003">
    <property type="protein sequence ID" value="PTQ97910.1"/>
    <property type="molecule type" value="Genomic_DNA"/>
</dbReference>
<reference evidence="1 2" key="1">
    <citation type="submission" date="2018-04" db="EMBL/GenBank/DDBJ databases">
        <title>Genomic Encyclopedia of Archaeal and Bacterial Type Strains, Phase II (KMG-II): from individual species to whole genera.</title>
        <authorList>
            <person name="Goeker M."/>
        </authorList>
    </citation>
    <scope>NUCLEOTIDE SEQUENCE [LARGE SCALE GENOMIC DNA]</scope>
    <source>
        <strain evidence="1 2">DSM 26809</strain>
    </source>
</reference>
<organism evidence="1 2">
    <name type="scientific">Mucilaginibacter yixingensis</name>
    <dbReference type="NCBI Taxonomy" id="1295612"/>
    <lineage>
        <taxon>Bacteria</taxon>
        <taxon>Pseudomonadati</taxon>
        <taxon>Bacteroidota</taxon>
        <taxon>Sphingobacteriia</taxon>
        <taxon>Sphingobacteriales</taxon>
        <taxon>Sphingobacteriaceae</taxon>
        <taxon>Mucilaginibacter</taxon>
    </lineage>
</organism>
<proteinExistence type="predicted"/>
<keyword evidence="2" id="KW-1185">Reference proteome</keyword>
<name>A0A2T5JAM2_9SPHI</name>
<gene>
    <name evidence="1" type="ORF">C8P68_10369</name>
</gene>
<evidence type="ECO:0000313" key="2">
    <source>
        <dbReference type="Proteomes" id="UP000244168"/>
    </source>
</evidence>
<dbReference type="Proteomes" id="UP000244168">
    <property type="component" value="Unassembled WGS sequence"/>
</dbReference>
<comment type="caution">
    <text evidence="1">The sequence shown here is derived from an EMBL/GenBank/DDBJ whole genome shotgun (WGS) entry which is preliminary data.</text>
</comment>